<comment type="caution">
    <text evidence="2">The sequence shown here is derived from an EMBL/GenBank/DDBJ whole genome shotgun (WGS) entry which is preliminary data.</text>
</comment>
<feature type="region of interest" description="Disordered" evidence="1">
    <location>
        <begin position="103"/>
        <end position="136"/>
    </location>
</feature>
<dbReference type="AlphaFoldDB" id="A0A2T5V1L7"/>
<accession>A0A2T5V1L7</accession>
<gene>
    <name evidence="2" type="ORF">C8N35_110133</name>
</gene>
<dbReference type="InterPro" id="IPR021791">
    <property type="entry name" value="Phage_TAC_11"/>
</dbReference>
<evidence type="ECO:0000313" key="3">
    <source>
        <dbReference type="Proteomes" id="UP000244081"/>
    </source>
</evidence>
<keyword evidence="3" id="KW-1185">Reference proteome</keyword>
<dbReference type="EMBL" id="QAYG01000010">
    <property type="protein sequence ID" value="PTW57654.1"/>
    <property type="molecule type" value="Genomic_DNA"/>
</dbReference>
<dbReference type="RefSeq" id="WP_107991526.1">
    <property type="nucleotide sequence ID" value="NZ_QAYG01000010.1"/>
</dbReference>
<proteinExistence type="predicted"/>
<protein>
    <submittedName>
        <fullName evidence="2">Tail tube GTA-gp10-like protein</fullName>
    </submittedName>
</protein>
<reference evidence="2 3" key="1">
    <citation type="submission" date="2018-04" db="EMBL/GenBank/DDBJ databases">
        <title>Genomic Encyclopedia of Archaeal and Bacterial Type Strains, Phase II (KMG-II): from individual species to whole genera.</title>
        <authorList>
            <person name="Goeker M."/>
        </authorList>
    </citation>
    <scope>NUCLEOTIDE SEQUENCE [LARGE SCALE GENOMIC DNA]</scope>
    <source>
        <strain evidence="2 3">DSM 23382</strain>
    </source>
</reference>
<sequence>MVNRHRGEIEAMLDGRRWTLCLTLGALAELEDAFSVADMGALAERFAEGRLCARDAVRIIAAGLRGAGNMVEDEQVAAMTAAGGAPGFAAIVGDLLRATFGGADSEGSEAEWQDFAGVSQTPQAREAGESGGPFVP</sequence>
<evidence type="ECO:0000313" key="2">
    <source>
        <dbReference type="EMBL" id="PTW57654.1"/>
    </source>
</evidence>
<name>A0A2T5V1L7_9HYPH</name>
<evidence type="ECO:0000256" key="1">
    <source>
        <dbReference type="SAM" id="MobiDB-lite"/>
    </source>
</evidence>
<dbReference type="Pfam" id="PF11836">
    <property type="entry name" value="Phage_TAC_11"/>
    <property type="match status" value="1"/>
</dbReference>
<dbReference type="Proteomes" id="UP000244081">
    <property type="component" value="Unassembled WGS sequence"/>
</dbReference>
<organism evidence="2 3">
    <name type="scientific">Breoghania corrubedonensis</name>
    <dbReference type="NCBI Taxonomy" id="665038"/>
    <lineage>
        <taxon>Bacteria</taxon>
        <taxon>Pseudomonadati</taxon>
        <taxon>Pseudomonadota</taxon>
        <taxon>Alphaproteobacteria</taxon>
        <taxon>Hyphomicrobiales</taxon>
        <taxon>Stappiaceae</taxon>
        <taxon>Breoghania</taxon>
    </lineage>
</organism>
<dbReference type="OrthoDB" id="7206814at2"/>